<dbReference type="OrthoDB" id="1159708at2"/>
<dbReference type="PANTHER" id="PTHR35137:SF1">
    <property type="entry name" value="CHROMOPHORE LYASE CRL, CHLOROPLASTIC"/>
    <property type="match status" value="1"/>
</dbReference>
<dbReference type="Proteomes" id="UP000023541">
    <property type="component" value="Unassembled WGS sequence"/>
</dbReference>
<proteinExistence type="inferred from homology"/>
<dbReference type="Pfam" id="PF06206">
    <property type="entry name" value="CpeT"/>
    <property type="match status" value="1"/>
</dbReference>
<dbReference type="EMBL" id="AQRA01000007">
    <property type="protein sequence ID" value="EZH72672.1"/>
    <property type="molecule type" value="Genomic_DNA"/>
</dbReference>
<evidence type="ECO:0000256" key="2">
    <source>
        <dbReference type="ARBA" id="ARBA00023239"/>
    </source>
</evidence>
<comment type="caution">
    <text evidence="3">The sequence shown here is derived from an EMBL/GenBank/DDBJ whole genome shotgun (WGS) entry which is preliminary data.</text>
</comment>
<reference evidence="3 4" key="1">
    <citation type="submission" date="2014-04" db="EMBL/GenBank/DDBJ databases">
        <title>Aquimarina sp. 22II-S11-z7 Genome Sequencing.</title>
        <authorList>
            <person name="Lai Q."/>
        </authorList>
    </citation>
    <scope>NUCLEOTIDE SEQUENCE [LARGE SCALE GENOMIC DNA]</scope>
    <source>
        <strain evidence="3 4">22II-S11-z7</strain>
    </source>
</reference>
<organism evidence="3 4">
    <name type="scientific">Aquimarina atlantica</name>
    <dbReference type="NCBI Taxonomy" id="1317122"/>
    <lineage>
        <taxon>Bacteria</taxon>
        <taxon>Pseudomonadati</taxon>
        <taxon>Bacteroidota</taxon>
        <taxon>Flavobacteriia</taxon>
        <taxon>Flavobacteriales</taxon>
        <taxon>Flavobacteriaceae</taxon>
        <taxon>Aquimarina</taxon>
    </lineage>
</organism>
<dbReference type="InterPro" id="IPR038672">
    <property type="entry name" value="CpcT/CpeT_sf"/>
</dbReference>
<comment type="similarity">
    <text evidence="1">Belongs to the CpcT/CpeT biliprotein lyase family.</text>
</comment>
<evidence type="ECO:0000313" key="4">
    <source>
        <dbReference type="Proteomes" id="UP000023541"/>
    </source>
</evidence>
<dbReference type="RefSeq" id="WP_034243889.1">
    <property type="nucleotide sequence ID" value="NZ_AQRA01000007.1"/>
</dbReference>
<accession>A0A023BRR3</accession>
<evidence type="ECO:0000256" key="1">
    <source>
        <dbReference type="ARBA" id="ARBA00008206"/>
    </source>
</evidence>
<dbReference type="CDD" id="cd16338">
    <property type="entry name" value="CpcT"/>
    <property type="match status" value="1"/>
</dbReference>
<dbReference type="PROSITE" id="PS51257">
    <property type="entry name" value="PROKAR_LIPOPROTEIN"/>
    <property type="match status" value="1"/>
</dbReference>
<dbReference type="eggNOG" id="ENOG502Z877">
    <property type="taxonomic scope" value="Bacteria"/>
</dbReference>
<dbReference type="InterPro" id="IPR010404">
    <property type="entry name" value="CpcT/CpeT"/>
</dbReference>
<protein>
    <submittedName>
        <fullName evidence="3">Uncharacterized protein</fullName>
    </submittedName>
</protein>
<dbReference type="GO" id="GO:0016829">
    <property type="term" value="F:lyase activity"/>
    <property type="evidence" value="ECO:0007669"/>
    <property type="project" value="UniProtKB-KW"/>
</dbReference>
<dbReference type="PANTHER" id="PTHR35137">
    <property type="entry name" value="CHROMOPHORE LYASE CRL, CHLOROPLASTIC"/>
    <property type="match status" value="1"/>
</dbReference>
<dbReference type="Gene3D" id="2.40.128.590">
    <property type="entry name" value="CpcT/CpeT domain"/>
    <property type="match status" value="1"/>
</dbReference>
<dbReference type="AlphaFoldDB" id="A0A023BRR3"/>
<keyword evidence="4" id="KW-1185">Reference proteome</keyword>
<sequence length="214" mass="24440">MRQLLLIIFLSTLFSSCNSNSVKDVELHNLVVLLIGEFSNKEQAENDSSFAHLNLINIRIWKDKPGYWVYSEVSDAKGDHHVYNQTILNYERLDSSTIKSTSYKIISINDHSTDLNIAEFTGRPSTKLFDRLTLDSLEIKTGCQVYFKKKTSTIYSGKTGKGSCNNNIDYIDYIMSTYVVSKDKISIWTKGYNNSGKQVWGKIKGPYKYKRTGN</sequence>
<keyword evidence="2" id="KW-0456">Lyase</keyword>
<name>A0A023BRR3_9FLAO</name>
<gene>
    <name evidence="3" type="ORF">ATO12_21275</name>
</gene>
<evidence type="ECO:0000313" key="3">
    <source>
        <dbReference type="EMBL" id="EZH72672.1"/>
    </source>
</evidence>